<dbReference type="InterPro" id="IPR010074">
    <property type="entry name" value="PRibForGlyAmidine_synth_PurL"/>
</dbReference>
<evidence type="ECO:0000256" key="10">
    <source>
        <dbReference type="ARBA" id="ARBA00022840"/>
    </source>
</evidence>
<evidence type="ECO:0000313" key="16">
    <source>
        <dbReference type="Proteomes" id="UP000076837"/>
    </source>
</evidence>
<evidence type="ECO:0000256" key="12">
    <source>
        <dbReference type="SAM" id="MobiDB-lite"/>
    </source>
</evidence>
<dbReference type="EC" id="2.4.2.14" evidence="3"/>
<dbReference type="FunFam" id="3.30.1330.10:FF:000004">
    <property type="entry name" value="Phosphoribosylformylglycinamidine synthase subunit PurL"/>
    <property type="match status" value="1"/>
</dbReference>
<dbReference type="Gene3D" id="3.90.650.10">
    <property type="entry name" value="PurM-like C-terminal domain"/>
    <property type="match status" value="2"/>
</dbReference>
<dbReference type="NCBIfam" id="TIGR01736">
    <property type="entry name" value="FGAM_synth_II"/>
    <property type="match status" value="1"/>
</dbReference>
<dbReference type="HAMAP" id="MF_00420">
    <property type="entry name" value="PurL_2"/>
    <property type="match status" value="1"/>
</dbReference>
<feature type="transmembrane region" description="Helical" evidence="13">
    <location>
        <begin position="816"/>
        <end position="836"/>
    </location>
</feature>
<dbReference type="InterPro" id="IPR029057">
    <property type="entry name" value="PRTase-like"/>
</dbReference>
<dbReference type="ESTHER" id="rhoe4-c0zp43">
    <property type="family name" value="Abhydrolase_9"/>
</dbReference>
<dbReference type="HAMAP" id="MF_01931">
    <property type="entry name" value="PurF"/>
    <property type="match status" value="1"/>
</dbReference>
<dbReference type="Pfam" id="PF10081">
    <property type="entry name" value="Abhydrolase_9"/>
    <property type="match status" value="1"/>
</dbReference>
<dbReference type="SUPFAM" id="SSF53271">
    <property type="entry name" value="PRTase-like"/>
    <property type="match status" value="1"/>
</dbReference>
<dbReference type="CDD" id="cd06223">
    <property type="entry name" value="PRTases_typeI"/>
    <property type="match status" value="1"/>
</dbReference>
<dbReference type="NCBIfam" id="TIGR01134">
    <property type="entry name" value="purF"/>
    <property type="match status" value="1"/>
</dbReference>
<keyword evidence="5" id="KW-0436">Ligase</keyword>
<dbReference type="GO" id="GO:0009113">
    <property type="term" value="P:purine nucleobase biosynthetic process"/>
    <property type="evidence" value="ECO:0007669"/>
    <property type="project" value="InterPro"/>
</dbReference>
<dbReference type="GO" id="GO:0046872">
    <property type="term" value="F:metal ion binding"/>
    <property type="evidence" value="ECO:0007669"/>
    <property type="project" value="UniProtKB-KW"/>
</dbReference>
<dbReference type="InterPro" id="IPR041629">
    <property type="entry name" value="SCP_3"/>
</dbReference>
<dbReference type="SUPFAM" id="SSF56235">
    <property type="entry name" value="N-terminal nucleophile aminohydrolases (Ntn hydrolases)"/>
    <property type="match status" value="1"/>
</dbReference>
<keyword evidence="13" id="KW-0812">Transmembrane</keyword>
<dbReference type="CDD" id="cd02204">
    <property type="entry name" value="PurL_repeat2"/>
    <property type="match status" value="1"/>
</dbReference>
<dbReference type="Proteomes" id="UP000076837">
    <property type="component" value="Unassembled WGS sequence"/>
</dbReference>
<feature type="compositionally biased region" description="Polar residues" evidence="12">
    <location>
        <begin position="1647"/>
        <end position="1658"/>
    </location>
</feature>
<dbReference type="EMBL" id="JYNV01000060">
    <property type="protein sequence ID" value="KZM27679.1"/>
    <property type="molecule type" value="Genomic_DNA"/>
</dbReference>
<dbReference type="InterPro" id="IPR003675">
    <property type="entry name" value="Rce1/LyrA-like_dom"/>
</dbReference>
<feature type="transmembrane region" description="Helical" evidence="13">
    <location>
        <begin position="898"/>
        <end position="924"/>
    </location>
</feature>
<keyword evidence="8" id="KW-0547">Nucleotide-binding</keyword>
<proteinExistence type="inferred from homology"/>
<feature type="transmembrane region" description="Helical" evidence="13">
    <location>
        <begin position="856"/>
        <end position="877"/>
    </location>
</feature>
<dbReference type="InterPro" id="IPR027788">
    <property type="entry name" value="Alpha/beta-hydrolase_N_dom"/>
</dbReference>
<dbReference type="Gene3D" id="3.40.50.2020">
    <property type="match status" value="1"/>
</dbReference>
<accession>A0A163LCW0</accession>
<reference evidence="15 16" key="1">
    <citation type="journal article" date="2016" name="Sci. Rep.">
        <title>Draft genome sequencing and secretome analysis of fungal phytopathogen Ascochyta rabiei provides insight into the necrotrophic effector repertoire.</title>
        <authorList>
            <person name="Verma S."/>
            <person name="Gazara R.K."/>
            <person name="Nizam S."/>
            <person name="Parween S."/>
            <person name="Chattopadhyay D."/>
            <person name="Verma P.K."/>
        </authorList>
    </citation>
    <scope>NUCLEOTIDE SEQUENCE [LARGE SCALE GENOMIC DNA]</scope>
    <source>
        <strain evidence="15 16">ArDII</strain>
    </source>
</reference>
<dbReference type="CDD" id="cd02203">
    <property type="entry name" value="PurL_repeat1"/>
    <property type="match status" value="1"/>
</dbReference>
<dbReference type="Pfam" id="PF02517">
    <property type="entry name" value="Rce1-like"/>
    <property type="match status" value="1"/>
</dbReference>
<evidence type="ECO:0000256" key="9">
    <source>
        <dbReference type="ARBA" id="ARBA00022755"/>
    </source>
</evidence>
<evidence type="ECO:0000256" key="6">
    <source>
        <dbReference type="ARBA" id="ARBA00022676"/>
    </source>
</evidence>
<organism evidence="15 16">
    <name type="scientific">Didymella rabiei</name>
    <name type="common">Chickpea ascochyta blight fungus</name>
    <name type="synonym">Mycosphaerella rabiei</name>
    <dbReference type="NCBI Taxonomy" id="5454"/>
    <lineage>
        <taxon>Eukaryota</taxon>
        <taxon>Fungi</taxon>
        <taxon>Dikarya</taxon>
        <taxon>Ascomycota</taxon>
        <taxon>Pezizomycotina</taxon>
        <taxon>Dothideomycetes</taxon>
        <taxon>Pleosporomycetidae</taxon>
        <taxon>Pleosporales</taxon>
        <taxon>Pleosporineae</taxon>
        <taxon>Didymellaceae</taxon>
        <taxon>Ascochyta</taxon>
    </lineage>
</organism>
<evidence type="ECO:0000256" key="5">
    <source>
        <dbReference type="ARBA" id="ARBA00022598"/>
    </source>
</evidence>
<dbReference type="Pfam" id="PF17844">
    <property type="entry name" value="SCP_3"/>
    <property type="match status" value="1"/>
</dbReference>
<evidence type="ECO:0000256" key="2">
    <source>
        <dbReference type="ARBA" id="ARBA00010138"/>
    </source>
</evidence>
<evidence type="ECO:0000256" key="13">
    <source>
        <dbReference type="SAM" id="Phobius"/>
    </source>
</evidence>
<dbReference type="Pfam" id="PF13522">
    <property type="entry name" value="GATase_6"/>
    <property type="match status" value="1"/>
</dbReference>
<name>A0A163LCW0_DIDRA</name>
<keyword evidence="16" id="KW-1185">Reference proteome</keyword>
<evidence type="ECO:0000256" key="4">
    <source>
        <dbReference type="ARBA" id="ARBA00022490"/>
    </source>
</evidence>
<keyword evidence="4" id="KW-0963">Cytoplasm</keyword>
<keyword evidence="13" id="KW-1133">Transmembrane helix</keyword>
<dbReference type="InterPro" id="IPR029055">
    <property type="entry name" value="Ntn_hydrolases_N"/>
</dbReference>
<dbReference type="Pfam" id="PF02769">
    <property type="entry name" value="AIRS_C"/>
    <property type="match status" value="2"/>
</dbReference>
<dbReference type="UniPathway" id="UPA00074">
    <property type="reaction ID" value="UER00124"/>
</dbReference>
<comment type="pathway">
    <text evidence="1">Purine metabolism; IMP biosynthesis via de novo pathway; N(1)-(5-phospho-D-ribosyl)glycinamide from 5-phospho-alpha-D-ribose 1-diphosphate: step 1/2.</text>
</comment>
<dbReference type="GO" id="GO:0004642">
    <property type="term" value="F:phosphoribosylformylglycinamidine synthase activity"/>
    <property type="evidence" value="ECO:0007669"/>
    <property type="project" value="InterPro"/>
</dbReference>
<evidence type="ECO:0000256" key="3">
    <source>
        <dbReference type="ARBA" id="ARBA00011941"/>
    </source>
</evidence>
<dbReference type="InterPro" id="IPR036676">
    <property type="entry name" value="PurM-like_C_sf"/>
</dbReference>
<keyword evidence="6" id="KW-0328">Glycosyltransferase</keyword>
<dbReference type="PANTHER" id="PTHR43555:SF1">
    <property type="entry name" value="PHOSPHORIBOSYLFORMYLGLYCINAMIDINE SYNTHASE SUBUNIT PURL"/>
    <property type="match status" value="1"/>
</dbReference>
<evidence type="ECO:0000256" key="11">
    <source>
        <dbReference type="ARBA" id="ARBA00022842"/>
    </source>
</evidence>
<keyword evidence="6" id="KW-0808">Transferase</keyword>
<keyword evidence="11" id="KW-0460">Magnesium</keyword>
<dbReference type="InterPro" id="IPR036921">
    <property type="entry name" value="PurM-like_N_sf"/>
</dbReference>
<dbReference type="GO" id="GO:0080120">
    <property type="term" value="P:CAAX-box protein maturation"/>
    <property type="evidence" value="ECO:0007669"/>
    <property type="project" value="UniProtKB-ARBA"/>
</dbReference>
<dbReference type="GO" id="GO:0004175">
    <property type="term" value="F:endopeptidase activity"/>
    <property type="evidence" value="ECO:0007669"/>
    <property type="project" value="UniProtKB-ARBA"/>
</dbReference>
<dbReference type="InterPro" id="IPR035584">
    <property type="entry name" value="PurF_N"/>
</dbReference>
<sequence>MYSVMWSEHCSYKSSKVHLGYFGKTTTDEMRANMLAGIGENAGVVDIGDGWAVTFKVESHNHPSYVEPYQGAATGVGGIVRDIMAMGARPIAVMDQLRFGAADAPDTRRVVDGVVRGVGGYGNSLGLPNIGGETVFDESYAGNPLVNALAAGVMRVEDLHLAFASGAGNKIILFGARTGLDGIGGVSVLASATFDDEGGDTGGRKKLPAVQVGDPFTEKVLIECCLDLYKAGLVVGIQDLGGAGLSCATSELAAAGDGGMHINLEKVPMRATGMTPAEVLSSESQERMCAVVTPENVDAFMEVCKKWDVLATDIGEVTDGEHLTISWHGETVVDVPPRTVAHEGPVYHRPVERPATQDALIANTTAGLKRPETDAELEATLLKMIASPALCSRKWITEQYDRYVRGNTVLAENADGGVIRIDEKTGRGIALSTDASGRYTALDPYTGAQLALAEAFRNVAVTGATPKAVSNCLNFGSPEDPGVMWQFQQAVRGLADGCATLGIPVTGGNVSFYNQTGSTAILPTPVVAVLGVIDDVHRRIPTGLGLEPGETLILLGDTHDEFDGSIWSQVEHGHLGGVPPKVDLAREQLLADILLASSRDGLVTAAHDLSEGGLAQAVVEAALAGETGCRILIPEGADPFVTLFSESSGRVLVAVPRTEETRFTGMCTARGLPWTRIGVVDEGSDSVEVQGHFSVTMAKLREAFEGTLPALFGQPQEHHLRLAVPAPLEKLDNRFTEWAWGLLKLDFTGIAFAAFFFCWSLTPSLLPRDWLFQGLIGGINSAIGYGVGTAIGWAVERYLLSGRRWWPLPEPVPSAIKVFVPVASIVAAIIMLVYAAGWQREIAALTDAEGTTTSGYIRTLGLSLLVGGLLISIWRVLHDLVKLIARQLMRRFHWSRSVANGVGVLVVTVLFFMLVDGVLVRGIYAATNSIFSLQNSTTRDGVVEPQDPMKSGSPESAAPWDTLGFEGRNFVSRGLDAQELEAATGKPAMDPIRVYAGLESAEDPEERMDLVIKELERTGAFQRKVLVVIPTTGTGWVNPTAAQAIELVHDGDTALVASQYSYLPSWISFLADQEKAQAAGRLLIERVHERWLQEPEATRPKFMVYGESLGVMAGAGAFDTLQAARDTADGILWVGPPNATQLWRSIEKRRDPGTPEVAPVYADGLAGVRFADRSEDIPTDGMTWPQPRVLFVQHPSDPVVWWSPDLMFNRPEWLKEVPGFDRSPSMKWFPVVTFWQVSADLGNAAGVPDGHGHNYGTSVLDAWISVAQPEGWTAAETERVRSALVVAVKSEGPENNVVLPAFGLSPRARAVVNTAAGLSAIGVLLARGYTREELGLAHTGIRGGAQFGGAAAGAVLTGYSVALAVPSLRATLAADERADGREDFLEWIILHIPFGTVLSEELLFRSAMSAVWSRELNRPTAQAVHALTFGLWHVAPARGAGDNVPAAVAFTGASALLFEWLHRRGGSTGSELMPPRRAVDPAEFRAAVLAVGPWLRDPELPKPSRSELGAAVKMSARTLEQIAPGSSVEVRVPPFVAVQCIEGPRHTRGTPPNVVETDARTWLQMVTGLLEFSEASGDGRVDASGSRAPEIAHWLPLLRERPSGSLRRDLRPKAALRGSESQNGRRLWMPPNPCPQRERPVTRADLSVNSPNLLASNPSDEDENEPREECGVFGVWAPGEDVAKLTYYGLYALQHRGQEAAGIAVADGSQVLVFKDLGLVSQVFDEQTLAAMPGHVAVGHCRYSTTGSTTWENAQPIFRTTTAGTGIALGHNGNLVNTAELASRTRAAGLVNDKRPNAATSDSDLIGGLLAHAAGDSTIEQAAMELLPTLEGAFCLTFMDEHTLYAARDPHGIRPLCLGRLDRGWVVASETAALDIVGASFVRDIEPGELLAIDADGVRSSRFANPTPKGCVFEYVYLARPDSVIGGRSVHSTRVEIGRLLASEHPAEGDLVIPVPESGTPAAVGYAQGSGIPYGQGLMKNAYVGRTFIQPSQTIRQLGIRLKLNPLKEVIRGKRLVVVDDSIVRGNTQRALIRMLREAGALEIHVRIASPPVKWPCFYGIDFASPAELIANGAGGQDATFEEMLDGVRRSIGADTLGYISTEGMIAATEQPASRLCAACFDGTYPIALPKETSIGKNVLEGMLESTAGSTATRDNDNASALSRP</sequence>
<evidence type="ECO:0000256" key="8">
    <source>
        <dbReference type="ARBA" id="ARBA00022741"/>
    </source>
</evidence>
<keyword evidence="9" id="KW-0658">Purine biosynthesis</keyword>
<evidence type="ECO:0000256" key="1">
    <source>
        <dbReference type="ARBA" id="ARBA00005209"/>
    </source>
</evidence>
<dbReference type="SUPFAM" id="SSF56042">
    <property type="entry name" value="PurM C-terminal domain-like"/>
    <property type="match status" value="2"/>
</dbReference>
<dbReference type="GO" id="GO:0004044">
    <property type="term" value="F:amidophosphoribosyltransferase activity"/>
    <property type="evidence" value="ECO:0007669"/>
    <property type="project" value="UniProtKB-EC"/>
</dbReference>
<dbReference type="Pfam" id="PF15420">
    <property type="entry name" value="Abhydrolase_9_N"/>
    <property type="match status" value="1"/>
</dbReference>
<dbReference type="PROSITE" id="PS51278">
    <property type="entry name" value="GATASE_TYPE_2"/>
    <property type="match status" value="1"/>
</dbReference>
<feature type="transmembrane region" description="Helical" evidence="13">
    <location>
        <begin position="774"/>
        <end position="795"/>
    </location>
</feature>
<keyword evidence="13" id="KW-0472">Membrane</keyword>
<dbReference type="InterPro" id="IPR000836">
    <property type="entry name" value="PRTase_dom"/>
</dbReference>
<dbReference type="Pfam" id="PF00586">
    <property type="entry name" value="AIRS"/>
    <property type="match status" value="2"/>
</dbReference>
<keyword evidence="10" id="KW-0067">ATP-binding</keyword>
<dbReference type="SUPFAM" id="SSF55326">
    <property type="entry name" value="PurM N-terminal domain-like"/>
    <property type="match status" value="2"/>
</dbReference>
<evidence type="ECO:0000259" key="14">
    <source>
        <dbReference type="PROSITE" id="PS51278"/>
    </source>
</evidence>
<comment type="similarity">
    <text evidence="2">In the C-terminal section; belongs to the purine/pyrimidine phosphoribosyltransferase family.</text>
</comment>
<dbReference type="PANTHER" id="PTHR43555">
    <property type="entry name" value="PHOSPHORIBOSYLFORMYLGLYCINAMIDINE SYNTHASE SUBUNIT PURL"/>
    <property type="match status" value="1"/>
</dbReference>
<gene>
    <name evidence="15" type="ORF">ST47_g1187</name>
</gene>
<protein>
    <recommendedName>
        <fullName evidence="3">amidophosphoribosyltransferase</fullName>
        <ecNumber evidence="3">2.4.2.14</ecNumber>
    </recommendedName>
</protein>
<dbReference type="CDD" id="cd00715">
    <property type="entry name" value="GPATase_N"/>
    <property type="match status" value="1"/>
</dbReference>
<evidence type="ECO:0000256" key="7">
    <source>
        <dbReference type="ARBA" id="ARBA00022723"/>
    </source>
</evidence>
<dbReference type="InterPro" id="IPR005854">
    <property type="entry name" value="PurF"/>
</dbReference>
<evidence type="ECO:0000313" key="15">
    <source>
        <dbReference type="EMBL" id="KZM27679.1"/>
    </source>
</evidence>
<dbReference type="Gene3D" id="3.60.20.10">
    <property type="entry name" value="Glutamine Phosphoribosylpyrophosphate, subunit 1, domain 1"/>
    <property type="match status" value="1"/>
</dbReference>
<dbReference type="InterPro" id="IPR027787">
    <property type="entry name" value="Alpha/beta-hydrolase_catalytic"/>
</dbReference>
<dbReference type="GO" id="GO:0006189">
    <property type="term" value="P:'de novo' IMP biosynthetic process"/>
    <property type="evidence" value="ECO:0007669"/>
    <property type="project" value="UniProtKB-UniPathway"/>
</dbReference>
<dbReference type="Gene3D" id="3.30.1330.10">
    <property type="entry name" value="PurM-like, N-terminal domain"/>
    <property type="match status" value="2"/>
</dbReference>
<dbReference type="STRING" id="5454.A0A163LCW0"/>
<feature type="domain" description="Glutamine amidotransferase type-2" evidence="14">
    <location>
        <begin position="1670"/>
        <end position="1896"/>
    </location>
</feature>
<keyword evidence="7" id="KW-0479">Metal-binding</keyword>
<feature type="region of interest" description="Disordered" evidence="12">
    <location>
        <begin position="1606"/>
        <end position="1668"/>
    </location>
</feature>
<dbReference type="InterPro" id="IPR016188">
    <property type="entry name" value="PurM-like_N"/>
</dbReference>
<dbReference type="GO" id="GO:0005524">
    <property type="term" value="F:ATP binding"/>
    <property type="evidence" value="ECO:0007669"/>
    <property type="project" value="UniProtKB-KW"/>
</dbReference>
<dbReference type="InterPro" id="IPR010918">
    <property type="entry name" value="PurM-like_C_dom"/>
</dbReference>
<dbReference type="Gene3D" id="3.30.1050.40">
    <property type="match status" value="1"/>
</dbReference>
<dbReference type="NCBIfam" id="NF002290">
    <property type="entry name" value="PRK01213.1"/>
    <property type="match status" value="1"/>
</dbReference>
<dbReference type="InterPro" id="IPR017932">
    <property type="entry name" value="GATase_2_dom"/>
</dbReference>
<comment type="caution">
    <text evidence="15">The sequence shown here is derived from an EMBL/GenBank/DDBJ whole genome shotgun (WGS) entry which is preliminary data.</text>
</comment>